<proteinExistence type="predicted"/>
<comment type="subcellular location">
    <subcellularLocation>
        <location evidence="1">Membrane</location>
        <topology evidence="1">Multi-pass membrane protein</topology>
    </subcellularLocation>
</comment>
<keyword evidence="3 5" id="KW-1133">Transmembrane helix</keyword>
<accession>A0ABV6D9F5</accession>
<sequence length="189" mass="19878">MAVLLLGLVIFLGTHSLRMAAPRMREGVLAQHGRAAWMVPYTLSSILGLALIVWGYGLARQAPLVLYTPPVGLRHAALLVMLPVFPLLIAAYVPSRIRATLGHPMLIATVLWGLAHLLANGGLADLFLFGGFALWAAADWASAARRPADTAPAAAPSVRNDAIAVIGGLVLYAAFLGGLHRVITGVPLL</sequence>
<feature type="domain" description="NnrU" evidence="6">
    <location>
        <begin position="3"/>
        <end position="187"/>
    </location>
</feature>
<keyword evidence="4 5" id="KW-0472">Membrane</keyword>
<evidence type="ECO:0000256" key="5">
    <source>
        <dbReference type="SAM" id="Phobius"/>
    </source>
</evidence>
<keyword evidence="2 5" id="KW-0812">Transmembrane</keyword>
<name>A0ABV6D9F5_9HYPH</name>
<feature type="transmembrane region" description="Helical" evidence="5">
    <location>
        <begin position="71"/>
        <end position="93"/>
    </location>
</feature>
<reference evidence="7 8" key="1">
    <citation type="submission" date="2024-09" db="EMBL/GenBank/DDBJ databases">
        <authorList>
            <person name="Sun Q."/>
            <person name="Mori K."/>
        </authorList>
    </citation>
    <scope>NUCLEOTIDE SEQUENCE [LARGE SCALE GENOMIC DNA]</scope>
    <source>
        <strain evidence="7 8">CCM 8543</strain>
    </source>
</reference>
<dbReference type="Proteomes" id="UP001589755">
    <property type="component" value="Unassembled WGS sequence"/>
</dbReference>
<evidence type="ECO:0000313" key="7">
    <source>
        <dbReference type="EMBL" id="MFC0209274.1"/>
    </source>
</evidence>
<dbReference type="EMBL" id="JBHLXD010000020">
    <property type="protein sequence ID" value="MFC0209274.1"/>
    <property type="molecule type" value="Genomic_DNA"/>
</dbReference>
<organism evidence="7 8">
    <name type="scientific">Chelativorans intermedius</name>
    <dbReference type="NCBI Taxonomy" id="515947"/>
    <lineage>
        <taxon>Bacteria</taxon>
        <taxon>Pseudomonadati</taxon>
        <taxon>Pseudomonadota</taxon>
        <taxon>Alphaproteobacteria</taxon>
        <taxon>Hyphomicrobiales</taxon>
        <taxon>Phyllobacteriaceae</taxon>
        <taxon>Chelativorans</taxon>
    </lineage>
</organism>
<evidence type="ECO:0000256" key="2">
    <source>
        <dbReference type="ARBA" id="ARBA00022692"/>
    </source>
</evidence>
<evidence type="ECO:0000313" key="8">
    <source>
        <dbReference type="Proteomes" id="UP001589755"/>
    </source>
</evidence>
<keyword evidence="8" id="KW-1185">Reference proteome</keyword>
<feature type="transmembrane region" description="Helical" evidence="5">
    <location>
        <begin position="36"/>
        <end position="59"/>
    </location>
</feature>
<protein>
    <submittedName>
        <fullName evidence="7">NnrU family protein</fullName>
    </submittedName>
</protein>
<gene>
    <name evidence="7" type="ORF">ACFFJ2_12785</name>
</gene>
<dbReference type="InterPro" id="IPR009915">
    <property type="entry name" value="NnrU_dom"/>
</dbReference>
<evidence type="ECO:0000256" key="3">
    <source>
        <dbReference type="ARBA" id="ARBA00022989"/>
    </source>
</evidence>
<dbReference type="Pfam" id="PF07298">
    <property type="entry name" value="NnrU"/>
    <property type="match status" value="1"/>
</dbReference>
<comment type="caution">
    <text evidence="7">The sequence shown here is derived from an EMBL/GenBank/DDBJ whole genome shotgun (WGS) entry which is preliminary data.</text>
</comment>
<evidence type="ECO:0000256" key="4">
    <source>
        <dbReference type="ARBA" id="ARBA00023136"/>
    </source>
</evidence>
<evidence type="ECO:0000259" key="6">
    <source>
        <dbReference type="Pfam" id="PF07298"/>
    </source>
</evidence>
<evidence type="ECO:0000256" key="1">
    <source>
        <dbReference type="ARBA" id="ARBA00004141"/>
    </source>
</evidence>
<feature type="transmembrane region" description="Helical" evidence="5">
    <location>
        <begin position="163"/>
        <end position="183"/>
    </location>
</feature>
<dbReference type="RefSeq" id="WP_261520296.1">
    <property type="nucleotide sequence ID" value="NZ_JAODNW010000010.1"/>
</dbReference>